<evidence type="ECO:0000313" key="3">
    <source>
        <dbReference type="WBParaSite" id="nOo.2.0.1.t05691-RA"/>
    </source>
</evidence>
<proteinExistence type="predicted"/>
<protein>
    <submittedName>
        <fullName evidence="3">Replication protein</fullName>
    </submittedName>
</protein>
<dbReference type="WBParaSite" id="nOo.2.0.1.t05691-RA">
    <property type="protein sequence ID" value="nOo.2.0.1.t05691-RA"/>
    <property type="gene ID" value="nOo.2.0.1.g05691"/>
</dbReference>
<gene>
    <name evidence="1" type="ORF">NOO_LOCUS5691</name>
</gene>
<reference evidence="1 2" key="2">
    <citation type="submission" date="2018-08" db="EMBL/GenBank/DDBJ databases">
        <authorList>
            <person name="Laetsch R D."/>
            <person name="Stevens L."/>
            <person name="Kumar S."/>
            <person name="Blaxter L. M."/>
        </authorList>
    </citation>
    <scope>NUCLEOTIDE SEQUENCE [LARGE SCALE GENOMIC DNA]</scope>
</reference>
<accession>A0A182EC98</accession>
<dbReference type="AlphaFoldDB" id="A0A182EC98"/>
<dbReference type="Proteomes" id="UP000271087">
    <property type="component" value="Unassembled WGS sequence"/>
</dbReference>
<name>A0A182EC98_ONCOC</name>
<keyword evidence="2" id="KW-1185">Reference proteome</keyword>
<evidence type="ECO:0000313" key="1">
    <source>
        <dbReference type="EMBL" id="VDK78810.1"/>
    </source>
</evidence>
<sequence length="32" mass="3801">YYLVLFGVKFSRFAKIYGINTSNIDDRKNDNE</sequence>
<organism evidence="3">
    <name type="scientific">Onchocerca ochengi</name>
    <name type="common">Filarial nematode worm</name>
    <dbReference type="NCBI Taxonomy" id="42157"/>
    <lineage>
        <taxon>Eukaryota</taxon>
        <taxon>Metazoa</taxon>
        <taxon>Ecdysozoa</taxon>
        <taxon>Nematoda</taxon>
        <taxon>Chromadorea</taxon>
        <taxon>Rhabditida</taxon>
        <taxon>Spirurina</taxon>
        <taxon>Spiruromorpha</taxon>
        <taxon>Filarioidea</taxon>
        <taxon>Onchocercidae</taxon>
        <taxon>Onchocerca</taxon>
    </lineage>
</organism>
<evidence type="ECO:0000313" key="2">
    <source>
        <dbReference type="Proteomes" id="UP000271087"/>
    </source>
</evidence>
<dbReference type="EMBL" id="UYRW01001580">
    <property type="protein sequence ID" value="VDK78810.1"/>
    <property type="molecule type" value="Genomic_DNA"/>
</dbReference>
<reference evidence="3" key="1">
    <citation type="submission" date="2016-06" db="UniProtKB">
        <authorList>
            <consortium name="WormBaseParasite"/>
        </authorList>
    </citation>
    <scope>IDENTIFICATION</scope>
</reference>